<keyword evidence="3" id="KW-1185">Reference proteome</keyword>
<dbReference type="EMBL" id="CATOUU010001068">
    <property type="protein sequence ID" value="CAI9970271.1"/>
    <property type="molecule type" value="Genomic_DNA"/>
</dbReference>
<dbReference type="EMBL" id="CAXDID020000060">
    <property type="protein sequence ID" value="CAL6010046.1"/>
    <property type="molecule type" value="Genomic_DNA"/>
</dbReference>
<sequence>MRGLNITFKKIAINQQQYKINSILIQLHCQELSKNSHHEVVFTVINEPSFYSSQRLILGSAKQKNGSSSSIFQHTCGNQQFVTFPNNLTNLSRKTKYVGQVEQKFEVPKKKFNKVLKSVRFRSNEINSTQFVSWQSYFIFSDSSFVTYHVNLFSGFLLELFWLAPFRVTRQTSAQLKRVTNNSICRKENILEFHSELEKVRSLNKTSQLKLYAGPSLVYSQIIQIDLAHFQQLQQTKFDLKNNSKQVSPVSSVYNYIPTMTLFAHANLTKENTQENYQNGQQTYFHYAMNKYEQRYMNDEQVDMRLAQPSNKTIECNPSGPKRYFTLTIKPRIFQYLYYIFILSLQYLNDYLTSKAQPFTSFPHLESFLKQSFRRKQWFFHTKIQNIAPNCLPFQSTHILNNLSYKKINSCLIGHKVAFVSLMCNFLTSIEECHIDFLWWKLIFQTKYMKYQLLILSSFHIFKEIHFLYNLYWILICDLEYRIYRLIQLCTLIEQLQDKNRIEKSTILNVQCLQASQFQGYADLVLEPAKLKNASRKYQVYIYTKMK</sequence>
<accession>A0AA86UZ71</accession>
<organism evidence="1">
    <name type="scientific">Hexamita inflata</name>
    <dbReference type="NCBI Taxonomy" id="28002"/>
    <lineage>
        <taxon>Eukaryota</taxon>
        <taxon>Metamonada</taxon>
        <taxon>Diplomonadida</taxon>
        <taxon>Hexamitidae</taxon>
        <taxon>Hexamitinae</taxon>
        <taxon>Hexamita</taxon>
    </lineage>
</organism>
<dbReference type="AlphaFoldDB" id="A0AA86UZ71"/>
<gene>
    <name evidence="2" type="ORF">HINF_LOCUS21899</name>
    <name evidence="1" type="ORF">HINF_LOCUS57916</name>
</gene>
<dbReference type="Proteomes" id="UP001642409">
    <property type="component" value="Unassembled WGS sequence"/>
</dbReference>
<protein>
    <submittedName>
        <fullName evidence="2">Hypothetical_protein</fullName>
    </submittedName>
</protein>
<evidence type="ECO:0000313" key="1">
    <source>
        <dbReference type="EMBL" id="CAI9970271.1"/>
    </source>
</evidence>
<proteinExistence type="predicted"/>
<name>A0AA86UZ71_9EUKA</name>
<reference evidence="2 3" key="2">
    <citation type="submission" date="2024-07" db="EMBL/GenBank/DDBJ databases">
        <authorList>
            <person name="Akdeniz Z."/>
        </authorList>
    </citation>
    <scope>NUCLEOTIDE SEQUENCE [LARGE SCALE GENOMIC DNA]</scope>
</reference>
<evidence type="ECO:0000313" key="2">
    <source>
        <dbReference type="EMBL" id="CAL6010046.1"/>
    </source>
</evidence>
<evidence type="ECO:0000313" key="3">
    <source>
        <dbReference type="Proteomes" id="UP001642409"/>
    </source>
</evidence>
<comment type="caution">
    <text evidence="1">The sequence shown here is derived from an EMBL/GenBank/DDBJ whole genome shotgun (WGS) entry which is preliminary data.</text>
</comment>
<reference evidence="1" key="1">
    <citation type="submission" date="2023-06" db="EMBL/GenBank/DDBJ databases">
        <authorList>
            <person name="Kurt Z."/>
        </authorList>
    </citation>
    <scope>NUCLEOTIDE SEQUENCE</scope>
</reference>